<feature type="compositionally biased region" description="Basic and acidic residues" evidence="1">
    <location>
        <begin position="189"/>
        <end position="198"/>
    </location>
</feature>
<gene>
    <name evidence="2" type="ORF">ACHAXA_001625</name>
</gene>
<reference evidence="2 3" key="1">
    <citation type="submission" date="2024-10" db="EMBL/GenBank/DDBJ databases">
        <title>Updated reference genomes for cyclostephanoid diatoms.</title>
        <authorList>
            <person name="Roberts W.R."/>
            <person name="Alverson A.J."/>
        </authorList>
    </citation>
    <scope>NUCLEOTIDE SEQUENCE [LARGE SCALE GENOMIC DNA]</scope>
    <source>
        <strain evidence="2 3">AJA228-03</strain>
    </source>
</reference>
<dbReference type="Proteomes" id="UP001530377">
    <property type="component" value="Unassembled WGS sequence"/>
</dbReference>
<proteinExistence type="predicted"/>
<feature type="region of interest" description="Disordered" evidence="1">
    <location>
        <begin position="100"/>
        <end position="122"/>
    </location>
</feature>
<feature type="region of interest" description="Disordered" evidence="1">
    <location>
        <begin position="184"/>
        <end position="203"/>
    </location>
</feature>
<keyword evidence="3" id="KW-1185">Reference proteome</keyword>
<organism evidence="2 3">
    <name type="scientific">Cyclostephanos tholiformis</name>
    <dbReference type="NCBI Taxonomy" id="382380"/>
    <lineage>
        <taxon>Eukaryota</taxon>
        <taxon>Sar</taxon>
        <taxon>Stramenopiles</taxon>
        <taxon>Ochrophyta</taxon>
        <taxon>Bacillariophyta</taxon>
        <taxon>Coscinodiscophyceae</taxon>
        <taxon>Thalassiosirophycidae</taxon>
        <taxon>Stephanodiscales</taxon>
        <taxon>Stephanodiscaceae</taxon>
        <taxon>Cyclostephanos</taxon>
    </lineage>
</organism>
<protein>
    <submittedName>
        <fullName evidence="2">Uncharacterized protein</fullName>
    </submittedName>
</protein>
<feature type="compositionally biased region" description="Basic and acidic residues" evidence="1">
    <location>
        <begin position="106"/>
        <end position="122"/>
    </location>
</feature>
<evidence type="ECO:0000256" key="1">
    <source>
        <dbReference type="SAM" id="MobiDB-lite"/>
    </source>
</evidence>
<comment type="caution">
    <text evidence="2">The sequence shown here is derived from an EMBL/GenBank/DDBJ whole genome shotgun (WGS) entry which is preliminary data.</text>
</comment>
<evidence type="ECO:0000313" key="2">
    <source>
        <dbReference type="EMBL" id="KAL3809781.1"/>
    </source>
</evidence>
<evidence type="ECO:0000313" key="3">
    <source>
        <dbReference type="Proteomes" id="UP001530377"/>
    </source>
</evidence>
<sequence>MECRELESGLSCVLKSVDRVRWEVTNRDGDAIDNGRLLTSIQTQVWMRMMAWTLERDAGWELLGRAIAISDDKWRKGAGAVAGGTMAEAAAAMAAGNIKKRGRKSMKNEKTTVKGRNTKERKSARDGLVEDVKLLTELAPYVLPVSLDFSNWLRQILTFGYRQRIPDYGPELFDHFEIDVDEPTALGRTETDPSRPPEESETTISTVVVNCTRGDTSKLNGESPAKRLTAGRHDRQRAYFASLVEGEKFSSSKSNAAVDENVANAGSLSKSSARGKDDTLLFKTPVSLTAAARARTSNPFLKGSARGSYVGSHLGSKLSNITSLFREVKTPAIAKLNPAKAQVAKRKGKNFPPINGSATCITSSATRAKEKPNAAGDAESLSSFFFSLNETPLKKRRPSFAPSRTTAASMFDVAETPSGPPVIEETPAKRQTSTARLCLDLSDDHPHAGNSIVAETPQHRQPPPRHSLLMPNHPAHGLRRQWAQEKIIEKNCSTEHLSPIVNQISVGATVELRFGLSPLPNQEDMDKIMAKVARSAARRKRK</sequence>
<dbReference type="AlphaFoldDB" id="A0ABD3RE45"/>
<name>A0ABD3RE45_9STRA</name>
<accession>A0ABD3RE45</accession>
<dbReference type="EMBL" id="JALLPB020000376">
    <property type="protein sequence ID" value="KAL3809781.1"/>
    <property type="molecule type" value="Genomic_DNA"/>
</dbReference>